<evidence type="ECO:0000313" key="4">
    <source>
        <dbReference type="EMBL" id="SEW47440.1"/>
    </source>
</evidence>
<dbReference type="Gene3D" id="3.20.20.70">
    <property type="entry name" value="Aldolase class I"/>
    <property type="match status" value="1"/>
</dbReference>
<dbReference type="CDD" id="cd04733">
    <property type="entry name" value="OYE_like_2_FMN"/>
    <property type="match status" value="1"/>
</dbReference>
<dbReference type="SUPFAM" id="SSF51395">
    <property type="entry name" value="FMN-linked oxidoreductases"/>
    <property type="match status" value="1"/>
</dbReference>
<dbReference type="RefSeq" id="WP_089997319.1">
    <property type="nucleotide sequence ID" value="NZ_FOIZ01000003.1"/>
</dbReference>
<dbReference type="Pfam" id="PF00724">
    <property type="entry name" value="Oxidored_FMN"/>
    <property type="match status" value="1"/>
</dbReference>
<feature type="domain" description="NADH:flavin oxidoreductase/NADH oxidase N-terminal" evidence="3">
    <location>
        <begin position="10"/>
        <end position="328"/>
    </location>
</feature>
<keyword evidence="5" id="KW-1185">Reference proteome</keyword>
<dbReference type="InterPro" id="IPR001155">
    <property type="entry name" value="OxRdtase_FMN_N"/>
</dbReference>
<dbReference type="EMBL" id="FOIZ01000003">
    <property type="protein sequence ID" value="SEW47440.1"/>
    <property type="molecule type" value="Genomic_DNA"/>
</dbReference>
<name>A0A1I0S0C5_9RHOB</name>
<dbReference type="Proteomes" id="UP000199167">
    <property type="component" value="Unassembled WGS sequence"/>
</dbReference>
<evidence type="ECO:0000256" key="2">
    <source>
        <dbReference type="ARBA" id="ARBA00023002"/>
    </source>
</evidence>
<keyword evidence="2" id="KW-0560">Oxidoreductase</keyword>
<sequence>MSQTQTSPLAQPLTLPCGATLKNRIAKSAMSDSLGDGAGNPTDDQIRIYERWAKGGLALSIIGEVQATPHFAEKPGNLILNDHSDQDLPKRLAKAGAIDGAQLWLQLGHAGAMADAGISTPKGPSALDLPGLTCGALTLDEVHALPAEFARTASLAKELGFGGVQVHAAHGFLLSQFLSPLFNKREDAYGGSLQNRMRLLLEVIEAVRMAVGPKYPVGIKLNATDQLEGGFAEDQSLEVIAAVDRTAIDLIDISGGTYFPGAASSSDRAGSGPYFLEFAGRARQKTKIPLMVTGGFKTLAQAESAIIDGKADLIGLARALVVDPELPSFWLTGQRSEPKFPRFKNPPDGGVTAWYTMQITQNAKGDSALSSDDLEGAIEAYKDRDDARRRIWKSRLS</sequence>
<keyword evidence="1" id="KW-0285">Flavoprotein</keyword>
<gene>
    <name evidence="4" type="ORF">SAMN04488515_3618</name>
</gene>
<dbReference type="STRING" id="364200.SAMN04488515_3618"/>
<dbReference type="InterPro" id="IPR051799">
    <property type="entry name" value="NADH_flavin_oxidoreductase"/>
</dbReference>
<evidence type="ECO:0000256" key="1">
    <source>
        <dbReference type="ARBA" id="ARBA00022630"/>
    </source>
</evidence>
<dbReference type="InterPro" id="IPR013785">
    <property type="entry name" value="Aldolase_TIM"/>
</dbReference>
<evidence type="ECO:0000313" key="5">
    <source>
        <dbReference type="Proteomes" id="UP000199167"/>
    </source>
</evidence>
<dbReference type="GO" id="GO:0016491">
    <property type="term" value="F:oxidoreductase activity"/>
    <property type="evidence" value="ECO:0007669"/>
    <property type="project" value="UniProtKB-KW"/>
</dbReference>
<dbReference type="AlphaFoldDB" id="A0A1I0S0C5"/>
<dbReference type="GO" id="GO:0010181">
    <property type="term" value="F:FMN binding"/>
    <property type="evidence" value="ECO:0007669"/>
    <property type="project" value="InterPro"/>
</dbReference>
<dbReference type="PANTHER" id="PTHR43656:SF2">
    <property type="entry name" value="BINDING OXIDOREDUCTASE, PUTATIVE (AFU_ORTHOLOGUE AFUA_2G08260)-RELATED"/>
    <property type="match status" value="1"/>
</dbReference>
<evidence type="ECO:0000259" key="3">
    <source>
        <dbReference type="Pfam" id="PF00724"/>
    </source>
</evidence>
<protein>
    <submittedName>
        <fullName evidence="4">2,4-dienoyl-CoA reductase</fullName>
    </submittedName>
</protein>
<reference evidence="4 5" key="1">
    <citation type="submission" date="2016-10" db="EMBL/GenBank/DDBJ databases">
        <authorList>
            <person name="de Groot N.N."/>
        </authorList>
    </citation>
    <scope>NUCLEOTIDE SEQUENCE [LARGE SCALE GENOMIC DNA]</scope>
    <source>
        <strain evidence="4 5">DSM 17925</strain>
    </source>
</reference>
<dbReference type="PANTHER" id="PTHR43656">
    <property type="entry name" value="BINDING OXIDOREDUCTASE, PUTATIVE (AFU_ORTHOLOGUE AFUA_2G08260)-RELATED"/>
    <property type="match status" value="1"/>
</dbReference>
<proteinExistence type="predicted"/>
<accession>A0A1I0S0C5</accession>
<organism evidence="4 5">
    <name type="scientific">Cognatiyoonia koreensis</name>
    <dbReference type="NCBI Taxonomy" id="364200"/>
    <lineage>
        <taxon>Bacteria</taxon>
        <taxon>Pseudomonadati</taxon>
        <taxon>Pseudomonadota</taxon>
        <taxon>Alphaproteobacteria</taxon>
        <taxon>Rhodobacterales</taxon>
        <taxon>Paracoccaceae</taxon>
        <taxon>Cognatiyoonia</taxon>
    </lineage>
</organism>
<dbReference type="OrthoDB" id="9784632at2"/>